<proteinExistence type="predicted"/>
<evidence type="ECO:0000313" key="2">
    <source>
        <dbReference type="Proteomes" id="UP000231343"/>
    </source>
</evidence>
<gene>
    <name evidence="1" type="ORF">COT42_05780</name>
</gene>
<dbReference type="Proteomes" id="UP000231343">
    <property type="component" value="Unassembled WGS sequence"/>
</dbReference>
<protein>
    <submittedName>
        <fullName evidence="1">Uncharacterized protein</fullName>
    </submittedName>
</protein>
<accession>A0A2H0XWJ6</accession>
<comment type="caution">
    <text evidence="1">The sequence shown here is derived from an EMBL/GenBank/DDBJ whole genome shotgun (WGS) entry which is preliminary data.</text>
</comment>
<evidence type="ECO:0000313" key="1">
    <source>
        <dbReference type="EMBL" id="PIS29313.1"/>
    </source>
</evidence>
<reference evidence="1 2" key="1">
    <citation type="submission" date="2017-09" db="EMBL/GenBank/DDBJ databases">
        <title>Depth-based differentiation of microbial function through sediment-hosted aquifers and enrichment of novel symbionts in the deep terrestrial subsurface.</title>
        <authorList>
            <person name="Probst A.J."/>
            <person name="Ladd B."/>
            <person name="Jarett J.K."/>
            <person name="Geller-Mcgrath D.E."/>
            <person name="Sieber C.M."/>
            <person name="Emerson J.B."/>
            <person name="Anantharaman K."/>
            <person name="Thomas B.C."/>
            <person name="Malmstrom R."/>
            <person name="Stieglmeier M."/>
            <person name="Klingl A."/>
            <person name="Woyke T."/>
            <person name="Ryan C.M."/>
            <person name="Banfield J.F."/>
        </authorList>
    </citation>
    <scope>NUCLEOTIDE SEQUENCE [LARGE SCALE GENOMIC DNA]</scope>
    <source>
        <strain evidence="1">CG08_land_8_20_14_0_20_45_16</strain>
    </source>
</reference>
<organism evidence="1 2">
    <name type="scientific">Candidatus Saganbacteria bacterium CG08_land_8_20_14_0_20_45_16</name>
    <dbReference type="NCBI Taxonomy" id="2014293"/>
    <lineage>
        <taxon>Bacteria</taxon>
        <taxon>Bacillati</taxon>
        <taxon>Saganbacteria</taxon>
    </lineage>
</organism>
<sequence>MVEHHIILSAMEIQVDAHTLERSEERGANRKEMVFVRNDMVNIMSRKELRFSMLLRRMSS</sequence>
<dbReference type="EMBL" id="PEYM01000090">
    <property type="protein sequence ID" value="PIS29313.1"/>
    <property type="molecule type" value="Genomic_DNA"/>
</dbReference>
<dbReference type="AlphaFoldDB" id="A0A2H0XWJ6"/>
<name>A0A2H0XWJ6_UNCSA</name>